<dbReference type="KEGG" id="ssao:94298493"/>
<accession>A0A9P8LV17</accession>
<dbReference type="Proteomes" id="UP000018208">
    <property type="component" value="Unassembled WGS sequence"/>
</dbReference>
<protein>
    <submittedName>
        <fullName evidence="3">Uncharacterized protein</fullName>
    </submittedName>
</protein>
<keyword evidence="2" id="KW-0677">Repeat</keyword>
<evidence type="ECO:0000313" key="4">
    <source>
        <dbReference type="Proteomes" id="UP000018208"/>
    </source>
</evidence>
<proteinExistence type="predicted"/>
<gene>
    <name evidence="3" type="ORF">SS50377_24470</name>
</gene>
<evidence type="ECO:0000313" key="3">
    <source>
        <dbReference type="EMBL" id="KAH0574512.1"/>
    </source>
</evidence>
<dbReference type="GeneID" id="94298493"/>
<dbReference type="RefSeq" id="XP_067765285.1">
    <property type="nucleotide sequence ID" value="XM_067908311.1"/>
</dbReference>
<dbReference type="Gene3D" id="3.80.10.10">
    <property type="entry name" value="Ribonuclease Inhibitor"/>
    <property type="match status" value="2"/>
</dbReference>
<dbReference type="AlphaFoldDB" id="A0A9P8LV17"/>
<dbReference type="InterPro" id="IPR052574">
    <property type="entry name" value="CDIRP"/>
</dbReference>
<evidence type="ECO:0000256" key="2">
    <source>
        <dbReference type="ARBA" id="ARBA00022737"/>
    </source>
</evidence>
<dbReference type="InterPro" id="IPR032675">
    <property type="entry name" value="LRR_dom_sf"/>
</dbReference>
<dbReference type="SUPFAM" id="SSF52058">
    <property type="entry name" value="L domain-like"/>
    <property type="match status" value="1"/>
</dbReference>
<dbReference type="PANTHER" id="PTHR47566">
    <property type="match status" value="1"/>
</dbReference>
<sequence length="291" mass="34501">MNTDQIYIFLNYIYGQNQFFRQQNVIYETNLSNLPLYTFEFLNFFTYLRQLNFDHTAVNNKQIMSLNMQLFEFSAQNSQITNINVLDKFQYLRKLNLSYCQLLNVKICIVTLKELRVEGCGLTEIDCEKCYNLQKLMASNNCFQFIKLNKRIQKLELSKCQLQSIVFLRQLIYLQTLVLDKNELQVDLQILKDCTQLETLSLEQCGRIYSTQNVVFEKIKVVCLSIHIDVQCIYSFHNASELVLSGEIIYEYIILNWQIFKNLHMLMFSNIHYQCQYTLSKLFPSCLIVVN</sequence>
<organism evidence="3 4">
    <name type="scientific">Spironucleus salmonicida</name>
    <dbReference type="NCBI Taxonomy" id="348837"/>
    <lineage>
        <taxon>Eukaryota</taxon>
        <taxon>Metamonada</taxon>
        <taxon>Diplomonadida</taxon>
        <taxon>Hexamitidae</taxon>
        <taxon>Hexamitinae</taxon>
        <taxon>Spironucleus</taxon>
    </lineage>
</organism>
<dbReference type="PANTHER" id="PTHR47566:SF1">
    <property type="entry name" value="PROTEIN NUD1"/>
    <property type="match status" value="1"/>
</dbReference>
<dbReference type="GO" id="GO:0035591">
    <property type="term" value="F:signaling adaptor activity"/>
    <property type="evidence" value="ECO:0007669"/>
    <property type="project" value="TreeGrafter"/>
</dbReference>
<evidence type="ECO:0000256" key="1">
    <source>
        <dbReference type="ARBA" id="ARBA00022614"/>
    </source>
</evidence>
<keyword evidence="4" id="KW-1185">Reference proteome</keyword>
<reference evidence="3 4" key="1">
    <citation type="journal article" date="2014" name="PLoS Genet.">
        <title>The Genome of Spironucleus salmonicida Highlights a Fish Pathogen Adapted to Fluctuating Environments.</title>
        <authorList>
            <person name="Xu F."/>
            <person name="Jerlstrom-Hultqvist J."/>
            <person name="Einarsson E."/>
            <person name="Astvaldsson A."/>
            <person name="Svard S.G."/>
            <person name="Andersson J.O."/>
        </authorList>
    </citation>
    <scope>NUCLEOTIDE SEQUENCE [LARGE SCALE GENOMIC DNA]</scope>
    <source>
        <strain evidence="3 4">ATCC 50377</strain>
    </source>
</reference>
<comment type="caution">
    <text evidence="3">The sequence shown here is derived from an EMBL/GenBank/DDBJ whole genome shotgun (WGS) entry which is preliminary data.</text>
</comment>
<keyword evidence="1" id="KW-0433">Leucine-rich repeat</keyword>
<name>A0A9P8LV17_9EUKA</name>
<dbReference type="EMBL" id="AUWU02000004">
    <property type="protein sequence ID" value="KAH0574512.1"/>
    <property type="molecule type" value="Genomic_DNA"/>
</dbReference>